<keyword evidence="2" id="KW-1185">Reference proteome</keyword>
<reference evidence="1 2" key="1">
    <citation type="submission" date="2014-04" db="EMBL/GenBank/DDBJ databases">
        <authorList>
            <consortium name="DOE Joint Genome Institute"/>
            <person name="Kuo A."/>
            <person name="Zuccaro A."/>
            <person name="Kohler A."/>
            <person name="Nagy L.G."/>
            <person name="Floudas D."/>
            <person name="Copeland A."/>
            <person name="Barry K.W."/>
            <person name="Cichocki N."/>
            <person name="Veneault-Fourrey C."/>
            <person name="LaButti K."/>
            <person name="Lindquist E.A."/>
            <person name="Lipzen A."/>
            <person name="Lundell T."/>
            <person name="Morin E."/>
            <person name="Murat C."/>
            <person name="Sun H."/>
            <person name="Tunlid A."/>
            <person name="Henrissat B."/>
            <person name="Grigoriev I.V."/>
            <person name="Hibbett D.S."/>
            <person name="Martin F."/>
            <person name="Nordberg H.P."/>
            <person name="Cantor M.N."/>
            <person name="Hua S.X."/>
        </authorList>
    </citation>
    <scope>NUCLEOTIDE SEQUENCE [LARGE SCALE GENOMIC DNA]</scope>
    <source>
        <strain evidence="1 2">MAFF 305830</strain>
    </source>
</reference>
<evidence type="ECO:0000313" key="1">
    <source>
        <dbReference type="EMBL" id="KIM22240.1"/>
    </source>
</evidence>
<dbReference type="AlphaFoldDB" id="A0A0C3AC66"/>
<dbReference type="SUPFAM" id="SSF52058">
    <property type="entry name" value="L domain-like"/>
    <property type="match status" value="1"/>
</dbReference>
<dbReference type="HOGENOM" id="CLU_062154_0_0_1"/>
<protein>
    <submittedName>
        <fullName evidence="1">Uncharacterized protein</fullName>
    </submittedName>
</protein>
<organism evidence="1 2">
    <name type="scientific">Serendipita vermifera MAFF 305830</name>
    <dbReference type="NCBI Taxonomy" id="933852"/>
    <lineage>
        <taxon>Eukaryota</taxon>
        <taxon>Fungi</taxon>
        <taxon>Dikarya</taxon>
        <taxon>Basidiomycota</taxon>
        <taxon>Agaricomycotina</taxon>
        <taxon>Agaricomycetes</taxon>
        <taxon>Sebacinales</taxon>
        <taxon>Serendipitaceae</taxon>
        <taxon>Serendipita</taxon>
    </lineage>
</organism>
<evidence type="ECO:0000313" key="2">
    <source>
        <dbReference type="Proteomes" id="UP000054097"/>
    </source>
</evidence>
<reference evidence="2" key="2">
    <citation type="submission" date="2015-01" db="EMBL/GenBank/DDBJ databases">
        <title>Evolutionary Origins and Diversification of the Mycorrhizal Mutualists.</title>
        <authorList>
            <consortium name="DOE Joint Genome Institute"/>
            <consortium name="Mycorrhizal Genomics Consortium"/>
            <person name="Kohler A."/>
            <person name="Kuo A."/>
            <person name="Nagy L.G."/>
            <person name="Floudas D."/>
            <person name="Copeland A."/>
            <person name="Barry K.W."/>
            <person name="Cichocki N."/>
            <person name="Veneault-Fourrey C."/>
            <person name="LaButti K."/>
            <person name="Lindquist E.A."/>
            <person name="Lipzen A."/>
            <person name="Lundell T."/>
            <person name="Morin E."/>
            <person name="Murat C."/>
            <person name="Riley R."/>
            <person name="Ohm R."/>
            <person name="Sun H."/>
            <person name="Tunlid A."/>
            <person name="Henrissat B."/>
            <person name="Grigoriev I.V."/>
            <person name="Hibbett D.S."/>
            <person name="Martin F."/>
        </authorList>
    </citation>
    <scope>NUCLEOTIDE SEQUENCE [LARGE SCALE GENOMIC DNA]</scope>
    <source>
        <strain evidence="2">MAFF 305830</strain>
    </source>
</reference>
<name>A0A0C3AC66_SERVB</name>
<dbReference type="Proteomes" id="UP000054097">
    <property type="component" value="Unassembled WGS sequence"/>
</dbReference>
<sequence length="415" mass="47698">MEYGYRVPPSMKVPMNALPPELWGLILGFAVDSSVGPHEFCDHLNFTDISLHLQSPRKHAFGSPLLRDLRLVCRNFNSLIGSPYHFMDVRKDYSKIGIWTAALNTGDDQQTRTCLQAFVDEPCKSYRLVMLQFERDSFLERDASSLFEILCDNAPTALPNVQSLIFNVEGYILTDGSILHPWTRLQDAFPRLLTLAIDGSCLSAAGDAPPTTFEKIRILNLRNTFIPWNVNFPALRHATLGWVTTHLISHRLSKLQYLESLLCDRFYTDLTTAFNWKSLPQLKLFGVPYTQVLGIPSPPLDHPLCHVYIIFYGCQKEKRFRLPRFRPSRLEWFSRVLKQFPNVTRFTLYLECCWRSKMELAKWSFDESKLTPLGVCINHSASRSHIIVMDRLPVLPSANLVPHTSLKWLTKKSRP</sequence>
<proteinExistence type="predicted"/>
<gene>
    <name evidence="1" type="ORF">M408DRAFT_292242</name>
</gene>
<dbReference type="OrthoDB" id="10671318at2759"/>
<accession>A0A0C3AC66</accession>
<dbReference type="EMBL" id="KN824360">
    <property type="protein sequence ID" value="KIM22240.1"/>
    <property type="molecule type" value="Genomic_DNA"/>
</dbReference>